<sequence>MPDTLTALRLPDLYICGFTKCATSSLHDWLVQHPKISGGFQKELEFLYDRDSYFYRPECNIHAQGPEGYAALFSEAPEGALWLDATPAYAHHETARLTIAGMENRPPVVFVTRRPVDQISSTYHYFSNNKLYIDPSITIERFFEMVIDGSARTAFEQDHLKHALDWACFDYWLALWRRDLGEDRVIHLEMREMLKDPAAAVNGIVARLGLDPLAALDQGGANETYFVKNRGLQKLNTMVRGFIPKGALYDTARSLYRKMNTTTGKPERSAHEEELRAALAQAVEKRQAELLATL</sequence>
<dbReference type="InterPro" id="IPR037359">
    <property type="entry name" value="NST/OST"/>
</dbReference>
<evidence type="ECO:0000256" key="1">
    <source>
        <dbReference type="ARBA" id="ARBA00022679"/>
    </source>
</evidence>
<accession>A0A6L7GB14</accession>
<dbReference type="InterPro" id="IPR027417">
    <property type="entry name" value="P-loop_NTPase"/>
</dbReference>
<dbReference type="AlphaFoldDB" id="A0A6L7GB14"/>
<dbReference type="InterPro" id="IPR000863">
    <property type="entry name" value="Sulfotransferase_dom"/>
</dbReference>
<dbReference type="SUPFAM" id="SSF52540">
    <property type="entry name" value="P-loop containing nucleoside triphosphate hydrolases"/>
    <property type="match status" value="1"/>
</dbReference>
<dbReference type="EMBL" id="WUMU01000035">
    <property type="protein sequence ID" value="MXN20777.1"/>
    <property type="molecule type" value="Genomic_DNA"/>
</dbReference>
<dbReference type="Proteomes" id="UP000477911">
    <property type="component" value="Unassembled WGS sequence"/>
</dbReference>
<dbReference type="PANTHER" id="PTHR10605:SF56">
    <property type="entry name" value="BIFUNCTIONAL HEPARAN SULFATE N-DEACETYLASE_N-SULFOTRANSFERASE"/>
    <property type="match status" value="1"/>
</dbReference>
<dbReference type="RefSeq" id="WP_160896899.1">
    <property type="nucleotide sequence ID" value="NZ_WUMU01000035.1"/>
</dbReference>
<evidence type="ECO:0000256" key="2">
    <source>
        <dbReference type="ARBA" id="ARBA00023180"/>
    </source>
</evidence>
<proteinExistence type="predicted"/>
<name>A0A6L7GB14_9RHOB</name>
<evidence type="ECO:0000259" key="3">
    <source>
        <dbReference type="Pfam" id="PF00685"/>
    </source>
</evidence>
<dbReference type="PANTHER" id="PTHR10605">
    <property type="entry name" value="HEPARAN SULFATE SULFOTRANSFERASE"/>
    <property type="match status" value="1"/>
</dbReference>
<keyword evidence="2" id="KW-0325">Glycoprotein</keyword>
<comment type="caution">
    <text evidence="4">The sequence shown here is derived from an EMBL/GenBank/DDBJ whole genome shotgun (WGS) entry which is preliminary data.</text>
</comment>
<feature type="domain" description="Sulfotransferase" evidence="3">
    <location>
        <begin position="11"/>
        <end position="211"/>
    </location>
</feature>
<keyword evidence="5" id="KW-1185">Reference proteome</keyword>
<dbReference type="GO" id="GO:0008146">
    <property type="term" value="F:sulfotransferase activity"/>
    <property type="evidence" value="ECO:0007669"/>
    <property type="project" value="InterPro"/>
</dbReference>
<organism evidence="4 5">
    <name type="scientific">Pseudooceanicola albus</name>
    <dbReference type="NCBI Taxonomy" id="2692189"/>
    <lineage>
        <taxon>Bacteria</taxon>
        <taxon>Pseudomonadati</taxon>
        <taxon>Pseudomonadota</taxon>
        <taxon>Alphaproteobacteria</taxon>
        <taxon>Rhodobacterales</taxon>
        <taxon>Paracoccaceae</taxon>
        <taxon>Pseudooceanicola</taxon>
    </lineage>
</organism>
<evidence type="ECO:0000313" key="4">
    <source>
        <dbReference type="EMBL" id="MXN20777.1"/>
    </source>
</evidence>
<gene>
    <name evidence="4" type="ORF">GR170_23360</name>
</gene>
<dbReference type="Gene3D" id="3.40.50.300">
    <property type="entry name" value="P-loop containing nucleotide triphosphate hydrolases"/>
    <property type="match status" value="1"/>
</dbReference>
<protein>
    <recommendedName>
        <fullName evidence="3">Sulfotransferase domain-containing protein</fullName>
    </recommendedName>
</protein>
<dbReference type="Pfam" id="PF00685">
    <property type="entry name" value="Sulfotransfer_1"/>
    <property type="match status" value="1"/>
</dbReference>
<keyword evidence="1" id="KW-0808">Transferase</keyword>
<reference evidence="4 5" key="1">
    <citation type="submission" date="2019-12" db="EMBL/GenBank/DDBJ databases">
        <authorList>
            <person name="Li M."/>
        </authorList>
    </citation>
    <scope>NUCLEOTIDE SEQUENCE [LARGE SCALE GENOMIC DNA]</scope>
    <source>
        <strain evidence="4 5">GBMRC 2024</strain>
    </source>
</reference>
<evidence type="ECO:0000313" key="5">
    <source>
        <dbReference type="Proteomes" id="UP000477911"/>
    </source>
</evidence>